<dbReference type="Gramene" id="OMERI09G08500.1">
    <property type="protein sequence ID" value="OMERI09G08500.1"/>
    <property type="gene ID" value="OMERI09G08500"/>
</dbReference>
<accession>A0A0E0ESD5</accession>
<feature type="region of interest" description="Disordered" evidence="1">
    <location>
        <begin position="45"/>
        <end position="92"/>
    </location>
</feature>
<proteinExistence type="predicted"/>
<evidence type="ECO:0000313" key="2">
    <source>
        <dbReference type="EnsemblPlants" id="OMERI09G08500.1"/>
    </source>
</evidence>
<feature type="region of interest" description="Disordered" evidence="1">
    <location>
        <begin position="1"/>
        <end position="26"/>
    </location>
</feature>
<evidence type="ECO:0000313" key="3">
    <source>
        <dbReference type="Proteomes" id="UP000008021"/>
    </source>
</evidence>
<name>A0A0E0ESD5_9ORYZ</name>
<evidence type="ECO:0008006" key="4">
    <source>
        <dbReference type="Google" id="ProtNLM"/>
    </source>
</evidence>
<dbReference type="EnsemblPlants" id="OMERI09G08500.1">
    <property type="protein sequence ID" value="OMERI09G08500.1"/>
    <property type="gene ID" value="OMERI09G08500"/>
</dbReference>
<organism evidence="2">
    <name type="scientific">Oryza meridionalis</name>
    <dbReference type="NCBI Taxonomy" id="40149"/>
    <lineage>
        <taxon>Eukaryota</taxon>
        <taxon>Viridiplantae</taxon>
        <taxon>Streptophyta</taxon>
        <taxon>Embryophyta</taxon>
        <taxon>Tracheophyta</taxon>
        <taxon>Spermatophyta</taxon>
        <taxon>Magnoliopsida</taxon>
        <taxon>Liliopsida</taxon>
        <taxon>Poales</taxon>
        <taxon>Poaceae</taxon>
        <taxon>BOP clade</taxon>
        <taxon>Oryzoideae</taxon>
        <taxon>Oryzeae</taxon>
        <taxon>Oryzinae</taxon>
        <taxon>Oryza</taxon>
    </lineage>
</organism>
<dbReference type="HOGENOM" id="CLU_1920466_0_0_1"/>
<protein>
    <recommendedName>
        <fullName evidence="4">DUF834 domain-containing protein</fullName>
    </recommendedName>
</protein>
<keyword evidence="3" id="KW-1185">Reference proteome</keyword>
<feature type="region of interest" description="Disordered" evidence="1">
    <location>
        <begin position="106"/>
        <end position="132"/>
    </location>
</feature>
<sequence>MAAVRELTGALPLPAGDEGVEGGDGLTGSLHSRRWLDNELGCARAAEGGGNRSTVPLLSPRGGGSRRPRRWLDNKLGGTRAAKGGGDDRSMVPWRLGTWRRIEETEAVAEGDAKLDNGSTGARLPPMTSLSS</sequence>
<dbReference type="AlphaFoldDB" id="A0A0E0ESD5"/>
<dbReference type="Proteomes" id="UP000008021">
    <property type="component" value="Chromosome 9"/>
</dbReference>
<evidence type="ECO:0000256" key="1">
    <source>
        <dbReference type="SAM" id="MobiDB-lite"/>
    </source>
</evidence>
<reference evidence="2" key="1">
    <citation type="submission" date="2015-04" db="UniProtKB">
        <authorList>
            <consortium name="EnsemblPlants"/>
        </authorList>
    </citation>
    <scope>IDENTIFICATION</scope>
</reference>
<reference evidence="2" key="2">
    <citation type="submission" date="2018-05" db="EMBL/GenBank/DDBJ databases">
        <title>OmerRS3 (Oryza meridionalis Reference Sequence Version 3).</title>
        <authorList>
            <person name="Zhang J."/>
            <person name="Kudrna D."/>
            <person name="Lee S."/>
            <person name="Talag J."/>
            <person name="Welchert J."/>
            <person name="Wing R.A."/>
        </authorList>
    </citation>
    <scope>NUCLEOTIDE SEQUENCE [LARGE SCALE GENOMIC DNA]</scope>
    <source>
        <strain evidence="2">cv. OR44</strain>
    </source>
</reference>